<feature type="transmembrane region" description="Helical" evidence="1">
    <location>
        <begin position="27"/>
        <end position="46"/>
    </location>
</feature>
<reference evidence="3" key="1">
    <citation type="journal article" date="2019" name="Int. J. Syst. Evol. Microbiol.">
        <title>The Global Catalogue of Microorganisms (GCM) 10K type strain sequencing project: providing services to taxonomists for standard genome sequencing and annotation.</title>
        <authorList>
            <consortium name="The Broad Institute Genomics Platform"/>
            <consortium name="The Broad Institute Genome Sequencing Center for Infectious Disease"/>
            <person name="Wu L."/>
            <person name="Ma J."/>
        </authorList>
    </citation>
    <scope>NUCLEOTIDE SEQUENCE [LARGE SCALE GENOMIC DNA]</scope>
    <source>
        <strain evidence="3">JCM 16981</strain>
    </source>
</reference>
<organism evidence="2 3">
    <name type="scientific">Salinicoccus jeotgali</name>
    <dbReference type="NCBI Taxonomy" id="381634"/>
    <lineage>
        <taxon>Bacteria</taxon>
        <taxon>Bacillati</taxon>
        <taxon>Bacillota</taxon>
        <taxon>Bacilli</taxon>
        <taxon>Bacillales</taxon>
        <taxon>Staphylococcaceae</taxon>
        <taxon>Salinicoccus</taxon>
    </lineage>
</organism>
<sequence length="78" mass="8706">MNLAVLNNVIFNDNCNKSTGLEGYFKTHINVVFRIVLIASALLLIAPETYTNLIGVAAAVIILVMNRIKWKREMRTAS</sequence>
<gene>
    <name evidence="2" type="ORF">GCM10022378_02700</name>
</gene>
<evidence type="ECO:0000313" key="3">
    <source>
        <dbReference type="Proteomes" id="UP001500920"/>
    </source>
</evidence>
<evidence type="ECO:0000313" key="2">
    <source>
        <dbReference type="EMBL" id="GAA3715796.1"/>
    </source>
</evidence>
<accession>A0ABP7EAI0</accession>
<evidence type="ECO:0000256" key="1">
    <source>
        <dbReference type="SAM" id="Phobius"/>
    </source>
</evidence>
<dbReference type="Proteomes" id="UP001500920">
    <property type="component" value="Unassembled WGS sequence"/>
</dbReference>
<dbReference type="EMBL" id="BAABCK010000011">
    <property type="protein sequence ID" value="GAA3715796.1"/>
    <property type="molecule type" value="Genomic_DNA"/>
</dbReference>
<proteinExistence type="predicted"/>
<name>A0ABP7EAI0_9STAP</name>
<keyword evidence="1" id="KW-1133">Transmembrane helix</keyword>
<keyword evidence="1" id="KW-0812">Transmembrane</keyword>
<keyword evidence="1" id="KW-0472">Membrane</keyword>
<comment type="caution">
    <text evidence="2">The sequence shown here is derived from an EMBL/GenBank/DDBJ whole genome shotgun (WGS) entry which is preliminary data.</text>
</comment>
<keyword evidence="3" id="KW-1185">Reference proteome</keyword>
<dbReference type="RefSeq" id="WP_344700825.1">
    <property type="nucleotide sequence ID" value="NZ_BAABCK010000011.1"/>
</dbReference>
<protein>
    <submittedName>
        <fullName evidence="2">Uncharacterized protein</fullName>
    </submittedName>
</protein>